<evidence type="ECO:0000256" key="3">
    <source>
        <dbReference type="RuleBase" id="RU004508"/>
    </source>
</evidence>
<dbReference type="Pfam" id="PF01041">
    <property type="entry name" value="DegT_DnrJ_EryC1"/>
    <property type="match status" value="1"/>
</dbReference>
<dbReference type="Gene3D" id="3.40.640.10">
    <property type="entry name" value="Type I PLP-dependent aspartate aminotransferase-like (Major domain)"/>
    <property type="match status" value="1"/>
</dbReference>
<dbReference type="InterPro" id="IPR015424">
    <property type="entry name" value="PyrdxlP-dep_Trfase"/>
</dbReference>
<dbReference type="GO" id="GO:0000271">
    <property type="term" value="P:polysaccharide biosynthetic process"/>
    <property type="evidence" value="ECO:0007669"/>
    <property type="project" value="TreeGrafter"/>
</dbReference>
<name>A0A2N6CVU5_9GAMM</name>
<dbReference type="SUPFAM" id="SSF53383">
    <property type="entry name" value="PLP-dependent transferases"/>
    <property type="match status" value="1"/>
</dbReference>
<evidence type="ECO:0000313" key="4">
    <source>
        <dbReference type="EMBL" id="PLX61343.1"/>
    </source>
</evidence>
<keyword evidence="1 3" id="KW-0663">Pyridoxal phosphate</keyword>
<accession>A0A2N6CVU5</accession>
<evidence type="ECO:0000256" key="1">
    <source>
        <dbReference type="ARBA" id="ARBA00022898"/>
    </source>
</evidence>
<evidence type="ECO:0000256" key="2">
    <source>
        <dbReference type="ARBA" id="ARBA00037999"/>
    </source>
</evidence>
<protein>
    <recommendedName>
        <fullName evidence="6">DegT/DnrJ/EryC1/StrS aminotransferase family protein</fullName>
    </recommendedName>
</protein>
<dbReference type="InterPro" id="IPR015421">
    <property type="entry name" value="PyrdxlP-dep_Trfase_major"/>
</dbReference>
<comment type="caution">
    <text evidence="4">The sequence shown here is derived from an EMBL/GenBank/DDBJ whole genome shotgun (WGS) entry which is preliminary data.</text>
</comment>
<proteinExistence type="inferred from homology"/>
<dbReference type="PANTHER" id="PTHR30244">
    <property type="entry name" value="TRANSAMINASE"/>
    <property type="match status" value="1"/>
</dbReference>
<dbReference type="InterPro" id="IPR000653">
    <property type="entry name" value="DegT/StrS_aminotransferase"/>
</dbReference>
<dbReference type="Proteomes" id="UP000235015">
    <property type="component" value="Unassembled WGS sequence"/>
</dbReference>
<dbReference type="GO" id="GO:0008483">
    <property type="term" value="F:transaminase activity"/>
    <property type="evidence" value="ECO:0007669"/>
    <property type="project" value="TreeGrafter"/>
</dbReference>
<gene>
    <name evidence="4" type="ORF">C0630_11255</name>
</gene>
<organism evidence="4 5">
    <name type="scientific">Sedimenticola selenatireducens</name>
    <dbReference type="NCBI Taxonomy" id="191960"/>
    <lineage>
        <taxon>Bacteria</taxon>
        <taxon>Pseudomonadati</taxon>
        <taxon>Pseudomonadota</taxon>
        <taxon>Gammaproteobacteria</taxon>
        <taxon>Chromatiales</taxon>
        <taxon>Sedimenticolaceae</taxon>
        <taxon>Sedimenticola</taxon>
    </lineage>
</organism>
<dbReference type="EMBL" id="PKUN01000018">
    <property type="protein sequence ID" value="PLX61343.1"/>
    <property type="molecule type" value="Genomic_DNA"/>
</dbReference>
<reference evidence="4 5" key="1">
    <citation type="submission" date="2017-11" db="EMBL/GenBank/DDBJ databases">
        <title>Genome-resolved metagenomics identifies genetic mobility, metabolic interactions, and unexpected diversity in perchlorate-reducing communities.</title>
        <authorList>
            <person name="Barnum T.P."/>
            <person name="Figueroa I.A."/>
            <person name="Carlstrom C.I."/>
            <person name="Lucas L.N."/>
            <person name="Engelbrektson A.L."/>
            <person name="Coates J.D."/>
        </authorList>
    </citation>
    <scope>NUCLEOTIDE SEQUENCE [LARGE SCALE GENOMIC DNA]</scope>
    <source>
        <strain evidence="4">BM301</strain>
    </source>
</reference>
<sequence>MPYLMRWAPSSMPTIARLIELEPPLGSLCVVQIFVSIRNSTKKCGTMSATFDTVEEYWNWSDIEEAAKRASSDSTQVFRTSLASYLGVDDHAALTLMPSARSGLERLLRQHLGQRRSVLLPEFNCSAVQDAIEAAGGKLRFYDFASSPGLFDWSAVLRMADSTTGAIIVTHYSGVPVDFRSIIDFCQENKILLIEDCAHTLGGCIGSATAGTLGDAALFSFNYDKPISLGWGGAVLVNNPTYYLSGSIRGIVIPSIAEEIGLLRTFIRAMGERRKAIPRQGRLLEKFIQRLGLHRVYPFTKAEDIGIGAVQAELGLQCLSRYDEIKGIRSLRAERFAIEVRGRTWPVNGDITPAWLKQKVHFSDRVALRSEIAEAGGARW</sequence>
<evidence type="ECO:0000313" key="5">
    <source>
        <dbReference type="Proteomes" id="UP000235015"/>
    </source>
</evidence>
<dbReference type="PANTHER" id="PTHR30244:SF34">
    <property type="entry name" value="DTDP-4-AMINO-4,6-DIDEOXYGALACTOSE TRANSAMINASE"/>
    <property type="match status" value="1"/>
</dbReference>
<dbReference type="AlphaFoldDB" id="A0A2N6CVU5"/>
<comment type="similarity">
    <text evidence="2 3">Belongs to the DegT/DnrJ/EryC1 family.</text>
</comment>
<evidence type="ECO:0008006" key="6">
    <source>
        <dbReference type="Google" id="ProtNLM"/>
    </source>
</evidence>
<dbReference type="GO" id="GO:0030170">
    <property type="term" value="F:pyridoxal phosphate binding"/>
    <property type="evidence" value="ECO:0007669"/>
    <property type="project" value="TreeGrafter"/>
</dbReference>